<keyword evidence="4 7" id="KW-0249">Electron transport</keyword>
<sequence>MANVTMYTKMLCPFCSRAKKLLNEKGVEQLNEIDITMSSKRRSEMMERAGGAHTVPQIFIGDTHVGGCDELYEMERQGKLDGLLAGQT</sequence>
<evidence type="ECO:0000256" key="7">
    <source>
        <dbReference type="RuleBase" id="RU364065"/>
    </source>
</evidence>
<dbReference type="InterPro" id="IPR036249">
    <property type="entry name" value="Thioredoxin-like_sf"/>
</dbReference>
<dbReference type="Proteomes" id="UP000778970">
    <property type="component" value="Unassembled WGS sequence"/>
</dbReference>
<evidence type="ECO:0000256" key="2">
    <source>
        <dbReference type="ARBA" id="ARBA00007787"/>
    </source>
</evidence>
<dbReference type="AlphaFoldDB" id="A0A934V070"/>
<reference evidence="9" key="1">
    <citation type="submission" date="2017-08" db="EMBL/GenBank/DDBJ databases">
        <authorList>
            <person name="Imhoff J.F."/>
            <person name="Rahn T."/>
            <person name="Kuenzel S."/>
            <person name="Neulinger S.C."/>
        </authorList>
    </citation>
    <scope>NUCLEOTIDE SEQUENCE</scope>
    <source>
        <strain evidence="9">DSM 9154</strain>
    </source>
</reference>
<gene>
    <name evidence="9" type="primary">grxC</name>
    <name evidence="9" type="ORF">CKO21_07670</name>
</gene>
<comment type="similarity">
    <text evidence="2 7">Belongs to the glutaredoxin family.</text>
</comment>
<dbReference type="PANTHER" id="PTHR45694">
    <property type="entry name" value="GLUTAREDOXIN 2"/>
    <property type="match status" value="1"/>
</dbReference>
<dbReference type="Gene3D" id="3.40.30.10">
    <property type="entry name" value="Glutaredoxin"/>
    <property type="match status" value="1"/>
</dbReference>
<dbReference type="GO" id="GO:0045454">
    <property type="term" value="P:cell redox homeostasis"/>
    <property type="evidence" value="ECO:0007669"/>
    <property type="project" value="InterPro"/>
</dbReference>
<evidence type="ECO:0000256" key="1">
    <source>
        <dbReference type="ARBA" id="ARBA00002549"/>
    </source>
</evidence>
<dbReference type="PROSITE" id="PS51354">
    <property type="entry name" value="GLUTAREDOXIN_2"/>
    <property type="match status" value="1"/>
</dbReference>
<keyword evidence="7" id="KW-0963">Cytoplasm</keyword>
<keyword evidence="6 7" id="KW-0676">Redox-active center</keyword>
<dbReference type="Pfam" id="PF00462">
    <property type="entry name" value="Glutaredoxin"/>
    <property type="match status" value="1"/>
</dbReference>
<dbReference type="EMBL" id="NRRE01000020">
    <property type="protein sequence ID" value="MBK1697124.1"/>
    <property type="molecule type" value="Genomic_DNA"/>
</dbReference>
<keyword evidence="5" id="KW-1015">Disulfide bond</keyword>
<dbReference type="RefSeq" id="WP_027287522.1">
    <property type="nucleotide sequence ID" value="NZ_NRRE01000020.1"/>
</dbReference>
<accession>A0A934V070</accession>
<evidence type="ECO:0000259" key="8">
    <source>
        <dbReference type="Pfam" id="PF00462"/>
    </source>
</evidence>
<dbReference type="PRINTS" id="PR00160">
    <property type="entry name" value="GLUTAREDOXIN"/>
</dbReference>
<comment type="function">
    <text evidence="1 7">Has a glutathione-disulfide oxidoreductase activity in the presence of NADPH and glutathione reductase. Reduces low molecular weight disulfides and proteins.</text>
</comment>
<organism evidence="9 10">
    <name type="scientific">Rhodovibrio salinarum</name>
    <dbReference type="NCBI Taxonomy" id="1087"/>
    <lineage>
        <taxon>Bacteria</taxon>
        <taxon>Pseudomonadati</taxon>
        <taxon>Pseudomonadota</taxon>
        <taxon>Alphaproteobacteria</taxon>
        <taxon>Rhodospirillales</taxon>
        <taxon>Rhodovibrionaceae</taxon>
        <taxon>Rhodovibrio</taxon>
    </lineage>
</organism>
<dbReference type="GO" id="GO:0015038">
    <property type="term" value="F:glutathione disulfide oxidoreductase activity"/>
    <property type="evidence" value="ECO:0007669"/>
    <property type="project" value="UniProtKB-UniRule"/>
</dbReference>
<dbReference type="SUPFAM" id="SSF52833">
    <property type="entry name" value="Thioredoxin-like"/>
    <property type="match status" value="1"/>
</dbReference>
<dbReference type="GO" id="GO:0034599">
    <property type="term" value="P:cellular response to oxidative stress"/>
    <property type="evidence" value="ECO:0007669"/>
    <property type="project" value="TreeGrafter"/>
</dbReference>
<evidence type="ECO:0000256" key="5">
    <source>
        <dbReference type="ARBA" id="ARBA00023157"/>
    </source>
</evidence>
<dbReference type="InterPro" id="IPR002109">
    <property type="entry name" value="Glutaredoxin"/>
</dbReference>
<dbReference type="InterPro" id="IPR014025">
    <property type="entry name" value="Glutaredoxin_subgr"/>
</dbReference>
<dbReference type="GO" id="GO:0005737">
    <property type="term" value="C:cytoplasm"/>
    <property type="evidence" value="ECO:0007669"/>
    <property type="project" value="TreeGrafter"/>
</dbReference>
<dbReference type="NCBIfam" id="TIGR02181">
    <property type="entry name" value="GRX_bact"/>
    <property type="match status" value="1"/>
</dbReference>
<evidence type="ECO:0000256" key="6">
    <source>
        <dbReference type="ARBA" id="ARBA00023284"/>
    </source>
</evidence>
<evidence type="ECO:0000313" key="9">
    <source>
        <dbReference type="EMBL" id="MBK1697124.1"/>
    </source>
</evidence>
<name>A0A934V070_9PROT</name>
<evidence type="ECO:0000256" key="4">
    <source>
        <dbReference type="ARBA" id="ARBA00022982"/>
    </source>
</evidence>
<evidence type="ECO:0000256" key="3">
    <source>
        <dbReference type="ARBA" id="ARBA00022448"/>
    </source>
</evidence>
<dbReference type="InterPro" id="IPR011900">
    <property type="entry name" value="GRX_bact"/>
</dbReference>
<dbReference type="PROSITE" id="PS00195">
    <property type="entry name" value="GLUTAREDOXIN_1"/>
    <property type="match status" value="1"/>
</dbReference>
<evidence type="ECO:0000313" key="10">
    <source>
        <dbReference type="Proteomes" id="UP000778970"/>
    </source>
</evidence>
<keyword evidence="10" id="KW-1185">Reference proteome</keyword>
<feature type="domain" description="Glutaredoxin" evidence="8">
    <location>
        <begin position="4"/>
        <end position="65"/>
    </location>
</feature>
<comment type="caution">
    <text evidence="9">The sequence shown here is derived from an EMBL/GenBank/DDBJ whole genome shotgun (WGS) entry which is preliminary data.</text>
</comment>
<dbReference type="PANTHER" id="PTHR45694:SF18">
    <property type="entry name" value="GLUTAREDOXIN-1-RELATED"/>
    <property type="match status" value="1"/>
</dbReference>
<dbReference type="InterPro" id="IPR011767">
    <property type="entry name" value="GLR_AS"/>
</dbReference>
<dbReference type="CDD" id="cd03418">
    <property type="entry name" value="GRX_GRXb_1_3_like"/>
    <property type="match status" value="1"/>
</dbReference>
<proteinExistence type="inferred from homology"/>
<reference evidence="9" key="2">
    <citation type="journal article" date="2020" name="Microorganisms">
        <title>Osmotic Adaptation and Compatible Solute Biosynthesis of Phototrophic Bacteria as Revealed from Genome Analyses.</title>
        <authorList>
            <person name="Imhoff J.F."/>
            <person name="Rahn T."/>
            <person name="Kunzel S."/>
            <person name="Keller A."/>
            <person name="Neulinger S.C."/>
        </authorList>
    </citation>
    <scope>NUCLEOTIDE SEQUENCE</scope>
    <source>
        <strain evidence="9">DSM 9154</strain>
    </source>
</reference>
<protein>
    <recommendedName>
        <fullName evidence="7">Glutaredoxin</fullName>
    </recommendedName>
</protein>
<keyword evidence="3 7" id="KW-0813">Transport</keyword>